<feature type="compositionally biased region" description="Basic and acidic residues" evidence="1">
    <location>
        <begin position="88"/>
        <end position="110"/>
    </location>
</feature>
<organism evidence="2 3">
    <name type="scientific">Actinosynnema pretiosum subsp. pretiosum</name>
    <dbReference type="NCBI Taxonomy" id="103721"/>
    <lineage>
        <taxon>Bacteria</taxon>
        <taxon>Bacillati</taxon>
        <taxon>Actinomycetota</taxon>
        <taxon>Actinomycetes</taxon>
        <taxon>Pseudonocardiales</taxon>
        <taxon>Pseudonocardiaceae</taxon>
        <taxon>Actinosynnema</taxon>
    </lineage>
</organism>
<reference evidence="2" key="1">
    <citation type="submission" date="2021-04" db="EMBL/GenBank/DDBJ databases">
        <title>Genomic sequence of Actinosynnema pretiosum subsp. pretiosum ATCC 31280 (C-14919).</title>
        <authorList>
            <person name="Bai L."/>
            <person name="Wang X."/>
            <person name="Xiao Y."/>
        </authorList>
    </citation>
    <scope>NUCLEOTIDE SEQUENCE</scope>
    <source>
        <strain evidence="2">ATCC 31280</strain>
    </source>
</reference>
<feature type="region of interest" description="Disordered" evidence="1">
    <location>
        <begin position="83"/>
        <end position="110"/>
    </location>
</feature>
<dbReference type="EMBL" id="CP073249">
    <property type="protein sequence ID" value="QUF05120.1"/>
    <property type="molecule type" value="Genomic_DNA"/>
</dbReference>
<accession>A0AA45L8I0</accession>
<protein>
    <submittedName>
        <fullName evidence="2">Uncharacterized protein</fullName>
    </submittedName>
</protein>
<evidence type="ECO:0000256" key="1">
    <source>
        <dbReference type="SAM" id="MobiDB-lite"/>
    </source>
</evidence>
<evidence type="ECO:0000313" key="3">
    <source>
        <dbReference type="Proteomes" id="UP000677152"/>
    </source>
</evidence>
<proteinExistence type="predicted"/>
<sequence length="110" mass="12701">MLFLRWENRCPDEWGAPASGQWSAWTTKVHLLHDLARRGVPRGGEGVELVVAALERPYRCKDWMFARVARRVDGPELPASRGAWARWRAPDPRGDLHDHPRGISWNHESR</sequence>
<gene>
    <name evidence="2" type="ORF">KCV87_03105</name>
</gene>
<dbReference type="AlphaFoldDB" id="A0AA45L8I0"/>
<dbReference type="Proteomes" id="UP000677152">
    <property type="component" value="Chromosome"/>
</dbReference>
<evidence type="ECO:0000313" key="2">
    <source>
        <dbReference type="EMBL" id="QUF05120.1"/>
    </source>
</evidence>
<name>A0AA45L8I0_9PSEU</name>